<dbReference type="EMBL" id="CCXZ01000002">
    <property type="protein sequence ID" value="CEG14241.1"/>
    <property type="molecule type" value="Genomic_DNA"/>
</dbReference>
<comment type="caution">
    <text evidence="2">The sequence shown here is derived from an EMBL/GenBank/DDBJ whole genome shotgun (WGS) entry which is preliminary data.</text>
</comment>
<gene>
    <name evidence="2" type="ORF">XAC3562_100078</name>
</gene>
<evidence type="ECO:0000313" key="2">
    <source>
        <dbReference type="EMBL" id="CEG14241.1"/>
    </source>
</evidence>
<sequence length="93" mass="10235">MSPQDTVESGKYFSRVLHASAKISLLKTILPPAALIPKSIPPQPEKSEITLGPAILILGSPIFFFISYCIFLIMQLCHFRFQIPSMAATSRGD</sequence>
<keyword evidence="3" id="KW-1185">Reference proteome</keyword>
<protein>
    <submittedName>
        <fullName evidence="2">Uncharacterized protein</fullName>
    </submittedName>
</protein>
<accession>A0A0U5BN85</accession>
<evidence type="ECO:0000256" key="1">
    <source>
        <dbReference type="SAM" id="Phobius"/>
    </source>
</evidence>
<dbReference type="AlphaFoldDB" id="A0A0U5BN85"/>
<name>A0A0U5BN85_XANCI</name>
<organism evidence="2 3">
    <name type="scientific">Xanthomonas citri pv. citri</name>
    <dbReference type="NCBI Taxonomy" id="611301"/>
    <lineage>
        <taxon>Bacteria</taxon>
        <taxon>Pseudomonadati</taxon>
        <taxon>Pseudomonadota</taxon>
        <taxon>Gammaproteobacteria</taxon>
        <taxon>Lysobacterales</taxon>
        <taxon>Lysobacteraceae</taxon>
        <taxon>Xanthomonas</taxon>
    </lineage>
</organism>
<reference evidence="2 3" key="1">
    <citation type="submission" date="2014-09" db="EMBL/GenBank/DDBJ databases">
        <authorList>
            <person name="Regsiter A."/>
        </authorList>
    </citation>
    <scope>NUCLEOTIDE SEQUENCE [LARGE SCALE GENOMIC DNA]</scope>
</reference>
<dbReference type="Proteomes" id="UP000052230">
    <property type="component" value="Unassembled WGS sequence"/>
</dbReference>
<proteinExistence type="predicted"/>
<evidence type="ECO:0000313" key="3">
    <source>
        <dbReference type="Proteomes" id="UP000052230"/>
    </source>
</evidence>
<feature type="transmembrane region" description="Helical" evidence="1">
    <location>
        <begin position="51"/>
        <end position="73"/>
    </location>
</feature>
<keyword evidence="1" id="KW-0812">Transmembrane</keyword>
<keyword evidence="1" id="KW-0472">Membrane</keyword>
<keyword evidence="1" id="KW-1133">Transmembrane helix</keyword>